<organism evidence="1 2">
    <name type="scientific">Bathycoccus prasinos</name>
    <dbReference type="NCBI Taxonomy" id="41875"/>
    <lineage>
        <taxon>Eukaryota</taxon>
        <taxon>Viridiplantae</taxon>
        <taxon>Chlorophyta</taxon>
        <taxon>Mamiellophyceae</taxon>
        <taxon>Mamiellales</taxon>
        <taxon>Bathycoccaceae</taxon>
        <taxon>Bathycoccus</taxon>
    </lineage>
</organism>
<dbReference type="GeneID" id="19015731"/>
<sequence length="176" mass="20206">MLTEYSNAYLRMENTNNYSGVASTSSSPPFSLLVFPTEEENKAYSRAAALKRETAVLAWRAKLERDLRPKIERVREKFADLLEELHATVPNMLPKNACFSENFLQVQTNFLERHVAELDRKLSSLEFVLEKTNFTALAENGRRRTHTTNNENNSKNDCRNVLLVAIAAWFLEPKLP</sequence>
<dbReference type="EMBL" id="FO082274">
    <property type="protein sequence ID" value="CCO16828.1"/>
    <property type="molecule type" value="Genomic_DNA"/>
</dbReference>
<accession>K8F5J5</accession>
<dbReference type="RefSeq" id="XP_007513270.1">
    <property type="nucleotide sequence ID" value="XM_007513208.1"/>
</dbReference>
<dbReference type="Proteomes" id="UP000198341">
    <property type="component" value="Chromosome 5"/>
</dbReference>
<protein>
    <submittedName>
        <fullName evidence="1">Uncharacterized protein</fullName>
    </submittedName>
</protein>
<dbReference type="KEGG" id="bpg:Bathy05g02280"/>
<gene>
    <name evidence="1" type="ORF">Bathy05g02280</name>
</gene>
<evidence type="ECO:0000313" key="1">
    <source>
        <dbReference type="EMBL" id="CCO16828.1"/>
    </source>
</evidence>
<keyword evidence="2" id="KW-1185">Reference proteome</keyword>
<name>K8F5J5_9CHLO</name>
<dbReference type="AlphaFoldDB" id="K8F5J5"/>
<evidence type="ECO:0000313" key="2">
    <source>
        <dbReference type="Proteomes" id="UP000198341"/>
    </source>
</evidence>
<reference evidence="1 2" key="1">
    <citation type="submission" date="2011-10" db="EMBL/GenBank/DDBJ databases">
        <authorList>
            <person name="Genoscope - CEA"/>
        </authorList>
    </citation>
    <scope>NUCLEOTIDE SEQUENCE [LARGE SCALE GENOMIC DNA]</scope>
    <source>
        <strain evidence="1 2">RCC 1105</strain>
    </source>
</reference>
<proteinExistence type="predicted"/>